<name>F2S8A1_TRIT1</name>
<sequence>MSGTQTQIFKVANPLWQSFTDTKNDCYENKQNFKHLISSCPPLMADYFRSLALAFQDLKYSPNCVLREYYLAANYRCRAAAGVAKSERTFTALCGGVEKQGFLTDGPNPHRYALDSLPSDPANRFSLKIAGINARGNSFSTFVDVHGEVTVKDINTLVDRIEGIAVDEIVKKPRRLMPSDIMNGRDKRTYT</sequence>
<dbReference type="Proteomes" id="UP000009172">
    <property type="component" value="Unassembled WGS sequence"/>
</dbReference>
<accession>F2S8A1</accession>
<dbReference type="HOGENOM" id="CLU_122520_0_0_1"/>
<evidence type="ECO:0000313" key="1">
    <source>
        <dbReference type="EMBL" id="EGD99800.1"/>
    </source>
</evidence>
<organism evidence="1 2">
    <name type="scientific">Trichophyton tonsurans (strain CBS 112818)</name>
    <name type="common">Scalp ringworm fungus</name>
    <dbReference type="NCBI Taxonomy" id="647933"/>
    <lineage>
        <taxon>Eukaryota</taxon>
        <taxon>Fungi</taxon>
        <taxon>Dikarya</taxon>
        <taxon>Ascomycota</taxon>
        <taxon>Pezizomycotina</taxon>
        <taxon>Eurotiomycetes</taxon>
        <taxon>Eurotiomycetidae</taxon>
        <taxon>Onygenales</taxon>
        <taxon>Arthrodermataceae</taxon>
        <taxon>Trichophyton</taxon>
    </lineage>
</organism>
<protein>
    <submittedName>
        <fullName evidence="1">Uncharacterized protein</fullName>
    </submittedName>
</protein>
<reference evidence="2" key="1">
    <citation type="journal article" date="2012" name="MBio">
        <title>Comparative genome analysis of Trichophyton rubrum and related dermatophytes reveals candidate genes involved in infection.</title>
        <authorList>
            <person name="Martinez D.A."/>
            <person name="Oliver B.G."/>
            <person name="Graeser Y."/>
            <person name="Goldberg J.M."/>
            <person name="Li W."/>
            <person name="Martinez-Rossi N.M."/>
            <person name="Monod M."/>
            <person name="Shelest E."/>
            <person name="Barton R.C."/>
            <person name="Birch E."/>
            <person name="Brakhage A.A."/>
            <person name="Chen Z."/>
            <person name="Gurr S.J."/>
            <person name="Heiman D."/>
            <person name="Heitman J."/>
            <person name="Kosti I."/>
            <person name="Rossi A."/>
            <person name="Saif S."/>
            <person name="Samalova M."/>
            <person name="Saunders C.W."/>
            <person name="Shea T."/>
            <person name="Summerbell R.C."/>
            <person name="Xu J."/>
            <person name="Young S."/>
            <person name="Zeng Q."/>
            <person name="Birren B.W."/>
            <person name="Cuomo C.A."/>
            <person name="White T.C."/>
        </authorList>
    </citation>
    <scope>NUCLEOTIDE SEQUENCE [LARGE SCALE GENOMIC DNA]</scope>
    <source>
        <strain evidence="2">CBS 112818</strain>
    </source>
</reference>
<proteinExistence type="predicted"/>
<gene>
    <name evidence="1" type="ORF">TESG_07137</name>
</gene>
<dbReference type="EMBL" id="GG698526">
    <property type="protein sequence ID" value="EGD99800.1"/>
    <property type="molecule type" value="Genomic_DNA"/>
</dbReference>
<evidence type="ECO:0000313" key="2">
    <source>
        <dbReference type="Proteomes" id="UP000009172"/>
    </source>
</evidence>
<keyword evidence="2" id="KW-1185">Reference proteome</keyword>
<dbReference type="AlphaFoldDB" id="F2S8A1"/>